<evidence type="ECO:0000313" key="9">
    <source>
        <dbReference type="Proteomes" id="UP000590412"/>
    </source>
</evidence>
<dbReference type="Gene3D" id="1.10.287.2920">
    <property type="match status" value="1"/>
</dbReference>
<feature type="compositionally biased region" description="Polar residues" evidence="5">
    <location>
        <begin position="515"/>
        <end position="560"/>
    </location>
</feature>
<dbReference type="Proteomes" id="UP000590412">
    <property type="component" value="Unassembled WGS sequence"/>
</dbReference>
<dbReference type="AlphaFoldDB" id="A0A8X7NLL1"/>
<dbReference type="InterPro" id="IPR008626">
    <property type="entry name" value="Mediator_Med15_fun"/>
</dbReference>
<feature type="compositionally biased region" description="Low complexity" evidence="5">
    <location>
        <begin position="728"/>
        <end position="749"/>
    </location>
</feature>
<feature type="compositionally biased region" description="Low complexity" evidence="5">
    <location>
        <begin position="369"/>
        <end position="383"/>
    </location>
</feature>
<evidence type="ECO:0000256" key="1">
    <source>
        <dbReference type="ARBA" id="ARBA00004123"/>
    </source>
</evidence>
<feature type="compositionally biased region" description="Polar residues" evidence="5">
    <location>
        <begin position="116"/>
        <end position="126"/>
    </location>
</feature>
<feature type="region of interest" description="Disordered" evidence="5">
    <location>
        <begin position="782"/>
        <end position="837"/>
    </location>
</feature>
<evidence type="ECO:0000256" key="3">
    <source>
        <dbReference type="ARBA" id="ARBA00019613"/>
    </source>
</evidence>
<feature type="domain" description="Mediator complex subunit 15 KIX" evidence="6">
    <location>
        <begin position="18"/>
        <end position="95"/>
    </location>
</feature>
<sequence length="1045" mass="115898">MNINNGVPNGNNMAGVPSWHGMYTGEERQRVVQIIMDTLSDLHGTNPNFDFQKLTKMAQDFERIVYEKSPSRDDYLKAIKSKVSQLRLQKQQVNGGQSVSPNNQVNQQQQQISQQMARNASNTNPNMGPANPQNLQFLQQQAQARNQSQAQIQARQQQLRQMVNSQQGQGMQSSRPLGAVQPNPQQQTTQQQSQQQQQQQQQQTNFTQRQALNANGPTGADQQVPPQLLQLIRSSPIPPPLLTKIPNLPKGVTTWNQIFDCIKRKVISQDILPLVRDIHSTHMQLVMRQQQQKMNVRNEGNIAGNNTNQINDNELKTNQGNPPIGQVNFNNLTPQQRQQLLQRQRESQQQRQLSSGANQPGPGLNQDFGQQGLPQQQGLSQQGPPRPVPQQPVPAQKAPFQHPQSQQQQQHQQQPQQSFDQRPPQFQVTQQDYAKYSNDALTLLNRLQQQKQIAGQLDSNMKETFIRKYILHQKNQLWKQQIAAQSGSTGLGIQNAQSQAQQPIPQIAPNVPIPMQSNGGNSQGKQVPISQQGSPMIGTSNTPSMKPNMAPSNNLSSPVPNQRGPVMNDSSAPPGRAGPAAANPSLSSLLPPLTDEAKLRLRQLIEEVSRNNVLLRDVTTLLSPKDKGAVRDSMNRIQEEYGNVDSIISYFYLFTKNIEGTKRLIQMKYMTKNILENLKRGVYLAGPDLLDKLRNQYAKYFDYVKEQISQRRQQIVGGRNPGVPPQPHAIQGQQQQPPLPPGQQQQSQPRGPPQPQMQAQGVQPMVQNAQGVIEQMFGNSNVQNSPHLFAPTFNQSPQQLNQGLPPQIPQQQQQQQQQFANQGMPMVGGLGPQPTQQQMQMNQTWGNAGNVQNNMQQQFAPNGQQQGVQQVPLQQRNSVSQTKPKKAPPKKKRNSTAAAAATPNAIASSIKTPHNVATPQIQNSLQSPQIKSTPAPSAPTPKPNAPPSVPATTAPSTGPATVSGTTPNTHTTPEIDIFSMSSDSVKRRELSLTDPQQFFVESLRKLLELDGQSKESRVNSAATLCAISTSFRQVQEIDEVCENVF</sequence>
<feature type="compositionally biased region" description="Low complexity" evidence="5">
    <location>
        <begin position="185"/>
        <end position="206"/>
    </location>
</feature>
<comment type="similarity">
    <text evidence="2">Belongs to the Mediator complex subunit 15 family.</text>
</comment>
<dbReference type="GO" id="GO:0016592">
    <property type="term" value="C:mediator complex"/>
    <property type="evidence" value="ECO:0007669"/>
    <property type="project" value="InterPro"/>
</dbReference>
<feature type="compositionally biased region" description="Low complexity" evidence="5">
    <location>
        <begin position="130"/>
        <end position="161"/>
    </location>
</feature>
<evidence type="ECO:0000259" key="6">
    <source>
        <dbReference type="Pfam" id="PF16987"/>
    </source>
</evidence>
<evidence type="ECO:0000256" key="2">
    <source>
        <dbReference type="ARBA" id="ARBA00009807"/>
    </source>
</evidence>
<feature type="compositionally biased region" description="Low complexity" evidence="5">
    <location>
        <begin position="97"/>
        <end position="115"/>
    </location>
</feature>
<dbReference type="Pfam" id="PF16987">
    <property type="entry name" value="KIX_2"/>
    <property type="match status" value="1"/>
</dbReference>
<feature type="region of interest" description="Disordered" evidence="5">
    <location>
        <begin position="862"/>
        <end position="902"/>
    </location>
</feature>
<feature type="compositionally biased region" description="Basic residues" evidence="5">
    <location>
        <begin position="883"/>
        <end position="894"/>
    </location>
</feature>
<feature type="region of interest" description="Disordered" evidence="5">
    <location>
        <begin position="712"/>
        <end position="763"/>
    </location>
</feature>
<dbReference type="InterPro" id="IPR033789">
    <property type="entry name" value="Gal11_coact"/>
</dbReference>
<name>A0A8X7NLL1_CANPA</name>
<feature type="compositionally biased region" description="Polar residues" evidence="5">
    <location>
        <begin position="303"/>
        <end position="334"/>
    </location>
</feature>
<feature type="region of interest" description="Disordered" evidence="5">
    <location>
        <begin position="90"/>
        <end position="206"/>
    </location>
</feature>
<gene>
    <name evidence="8" type="ORF">FOB60_002938</name>
</gene>
<dbReference type="EMBL" id="JABWAB010000004">
    <property type="protein sequence ID" value="KAF6052682.1"/>
    <property type="molecule type" value="Genomic_DNA"/>
</dbReference>
<accession>A0A8X7NLL1</accession>
<feature type="compositionally biased region" description="Polar residues" evidence="5">
    <location>
        <begin position="162"/>
        <end position="175"/>
    </location>
</feature>
<feature type="compositionally biased region" description="Low complexity" evidence="5">
    <location>
        <begin position="795"/>
        <end position="818"/>
    </location>
</feature>
<dbReference type="GO" id="GO:0003712">
    <property type="term" value="F:transcription coregulator activity"/>
    <property type="evidence" value="ECO:0007669"/>
    <property type="project" value="InterPro"/>
</dbReference>
<dbReference type="Pfam" id="PF18535">
    <property type="entry name" value="Gal11_ABD1"/>
    <property type="match status" value="1"/>
</dbReference>
<feature type="region of interest" description="Disordered" evidence="5">
    <location>
        <begin position="512"/>
        <end position="589"/>
    </location>
</feature>
<evidence type="ECO:0000256" key="4">
    <source>
        <dbReference type="ARBA" id="ARBA00023242"/>
    </source>
</evidence>
<dbReference type="Pfam" id="PF05397">
    <property type="entry name" value="Med15_fungi"/>
    <property type="match status" value="1"/>
</dbReference>
<dbReference type="CDD" id="cd12191">
    <property type="entry name" value="gal11_coact"/>
    <property type="match status" value="1"/>
</dbReference>
<evidence type="ECO:0000259" key="7">
    <source>
        <dbReference type="Pfam" id="PF18535"/>
    </source>
</evidence>
<feature type="region of interest" description="Disordered" evidence="5">
    <location>
        <begin position="298"/>
        <end position="427"/>
    </location>
</feature>
<reference evidence="8" key="1">
    <citation type="submission" date="2020-03" db="EMBL/GenBank/DDBJ databases">
        <title>FDA dAtabase for Regulatory Grade micrObial Sequences (FDA-ARGOS): Supporting development and validation of Infectious Disease Dx tests.</title>
        <authorList>
            <person name="Campos J."/>
            <person name="Goldberg B."/>
            <person name="Tallon L."/>
            <person name="Sadzewicz L."/>
            <person name="Vavikolanu K."/>
            <person name="Mehta A."/>
            <person name="Aluvathingal J."/>
            <person name="Nadendla S."/>
            <person name="Nandy P."/>
            <person name="Geyer C."/>
            <person name="Yan Y."/>
            <person name="Sichtig H."/>
        </authorList>
    </citation>
    <scope>NUCLEOTIDE SEQUENCE [LARGE SCALE GENOMIC DNA]</scope>
    <source>
        <strain evidence="8">FDAARGOS_652</strain>
    </source>
</reference>
<keyword evidence="4" id="KW-0539">Nucleus</keyword>
<dbReference type="InterPro" id="IPR036546">
    <property type="entry name" value="MED15_KIX"/>
</dbReference>
<organism evidence="8 9">
    <name type="scientific">Candida parapsilosis</name>
    <name type="common">Yeast</name>
    <dbReference type="NCBI Taxonomy" id="5480"/>
    <lineage>
        <taxon>Eukaryota</taxon>
        <taxon>Fungi</taxon>
        <taxon>Dikarya</taxon>
        <taxon>Ascomycota</taxon>
        <taxon>Saccharomycotina</taxon>
        <taxon>Pichiomycetes</taxon>
        <taxon>Debaryomycetaceae</taxon>
        <taxon>Candida/Lodderomyces clade</taxon>
        <taxon>Candida</taxon>
    </lineage>
</organism>
<dbReference type="GO" id="GO:0006357">
    <property type="term" value="P:regulation of transcription by RNA polymerase II"/>
    <property type="evidence" value="ECO:0007669"/>
    <property type="project" value="InterPro"/>
</dbReference>
<protein>
    <recommendedName>
        <fullName evidence="3">Mediator of RNA polymerase II transcription subunit 15</fullName>
    </recommendedName>
</protein>
<proteinExistence type="inferred from homology"/>
<feature type="compositionally biased region" description="Low complexity" evidence="5">
    <location>
        <begin position="950"/>
        <end position="963"/>
    </location>
</feature>
<feature type="compositionally biased region" description="Low complexity" evidence="5">
    <location>
        <begin position="393"/>
        <end position="427"/>
    </location>
</feature>
<dbReference type="Gene3D" id="1.10.246.20">
    <property type="entry name" value="Coactivator CBP, KIX domain"/>
    <property type="match status" value="1"/>
</dbReference>
<evidence type="ECO:0000256" key="5">
    <source>
        <dbReference type="SAM" id="MobiDB-lite"/>
    </source>
</evidence>
<feature type="compositionally biased region" description="Low complexity" evidence="5">
    <location>
        <begin position="572"/>
        <end position="589"/>
    </location>
</feature>
<evidence type="ECO:0000313" key="8">
    <source>
        <dbReference type="EMBL" id="KAF6052682.1"/>
    </source>
</evidence>
<feature type="region of interest" description="Disordered" evidence="5">
    <location>
        <begin position="924"/>
        <end position="976"/>
    </location>
</feature>
<feature type="domain" description="Gal11 coactivator" evidence="7">
    <location>
        <begin position="222"/>
        <end position="293"/>
    </location>
</feature>
<comment type="subcellular location">
    <subcellularLocation>
        <location evidence="1">Nucleus</location>
    </subcellularLocation>
</comment>
<feature type="compositionally biased region" description="Pro residues" evidence="5">
    <location>
        <begin position="936"/>
        <end position="949"/>
    </location>
</feature>
<comment type="caution">
    <text evidence="8">The sequence shown here is derived from an EMBL/GenBank/DDBJ whole genome shotgun (WGS) entry which is preliminary data.</text>
</comment>
<feature type="compositionally biased region" description="Low complexity" evidence="5">
    <location>
        <begin position="862"/>
        <end position="875"/>
    </location>
</feature>
<dbReference type="InterPro" id="IPR036529">
    <property type="entry name" value="KIX_dom_sf"/>
</dbReference>